<name>A0A1F6ESE2_9BACT</name>
<sequence>MEFYHVLNRGVDKRDVVLDDKDRVRFLHDLFVFNDQQPVLHFKIPERQSGTHVRKLLVNIHAFCLMSNHYHLLLSPVVENGIALFMKKLGMGYTKYFNERYARSGALWQGKYKRVHIERDAHFLYVPYYVHLNALDITHPEWRIGRVKDVRQAFKSLNTYRWSSHLDYSGVKNFPSITAREFLSPILGTRQEYEKEIITIITSPEMAGQSLSLE</sequence>
<dbReference type="Gene3D" id="3.30.70.1290">
    <property type="entry name" value="Transposase IS200-like"/>
    <property type="match status" value="1"/>
</dbReference>
<dbReference type="GO" id="GO:0003677">
    <property type="term" value="F:DNA binding"/>
    <property type="evidence" value="ECO:0007669"/>
    <property type="project" value="InterPro"/>
</dbReference>
<dbReference type="PANTHER" id="PTHR34322:SF2">
    <property type="entry name" value="TRANSPOSASE IS200-LIKE DOMAIN-CONTAINING PROTEIN"/>
    <property type="match status" value="1"/>
</dbReference>
<evidence type="ECO:0000313" key="3">
    <source>
        <dbReference type="Proteomes" id="UP000176714"/>
    </source>
</evidence>
<dbReference type="GO" id="GO:0006313">
    <property type="term" value="P:DNA transposition"/>
    <property type="evidence" value="ECO:0007669"/>
    <property type="project" value="InterPro"/>
</dbReference>
<dbReference type="InterPro" id="IPR002686">
    <property type="entry name" value="Transposase_17"/>
</dbReference>
<reference evidence="2 3" key="1">
    <citation type="journal article" date="2016" name="Nat. Commun.">
        <title>Thousands of microbial genomes shed light on interconnected biogeochemical processes in an aquifer system.</title>
        <authorList>
            <person name="Anantharaman K."/>
            <person name="Brown C.T."/>
            <person name="Hug L.A."/>
            <person name="Sharon I."/>
            <person name="Castelle C.J."/>
            <person name="Probst A.J."/>
            <person name="Thomas B.C."/>
            <person name="Singh A."/>
            <person name="Wilkins M.J."/>
            <person name="Karaoz U."/>
            <person name="Brodie E.L."/>
            <person name="Williams K.H."/>
            <person name="Hubbard S.S."/>
            <person name="Banfield J.F."/>
        </authorList>
    </citation>
    <scope>NUCLEOTIDE SEQUENCE [LARGE SCALE GENOMIC DNA]</scope>
</reference>
<dbReference type="Proteomes" id="UP000176714">
    <property type="component" value="Unassembled WGS sequence"/>
</dbReference>
<dbReference type="PANTHER" id="PTHR34322">
    <property type="entry name" value="TRANSPOSASE, Y1_TNP DOMAIN-CONTAINING"/>
    <property type="match status" value="1"/>
</dbReference>
<dbReference type="SUPFAM" id="SSF143422">
    <property type="entry name" value="Transposase IS200-like"/>
    <property type="match status" value="1"/>
</dbReference>
<proteinExistence type="predicted"/>
<comment type="caution">
    <text evidence="2">The sequence shown here is derived from an EMBL/GenBank/DDBJ whole genome shotgun (WGS) entry which is preliminary data.</text>
</comment>
<evidence type="ECO:0000259" key="1">
    <source>
        <dbReference type="SMART" id="SM01321"/>
    </source>
</evidence>
<dbReference type="AlphaFoldDB" id="A0A1F6ESE2"/>
<protein>
    <recommendedName>
        <fullName evidence="1">Transposase IS200-like domain-containing protein</fullName>
    </recommendedName>
</protein>
<dbReference type="EMBL" id="MFMD01000009">
    <property type="protein sequence ID" value="OGG76554.1"/>
    <property type="molecule type" value="Genomic_DNA"/>
</dbReference>
<feature type="domain" description="Transposase IS200-like" evidence="1">
    <location>
        <begin position="2"/>
        <end position="133"/>
    </location>
</feature>
<dbReference type="GO" id="GO:0004803">
    <property type="term" value="F:transposase activity"/>
    <property type="evidence" value="ECO:0007669"/>
    <property type="project" value="InterPro"/>
</dbReference>
<dbReference type="STRING" id="1798516.A2950_01260"/>
<gene>
    <name evidence="2" type="ORF">A2950_01260</name>
</gene>
<organism evidence="2 3">
    <name type="scientific">Candidatus Kaiserbacteria bacterium RIFCSPLOWO2_01_FULL_55_19</name>
    <dbReference type="NCBI Taxonomy" id="1798516"/>
    <lineage>
        <taxon>Bacteria</taxon>
        <taxon>Candidatus Kaiseribacteriota</taxon>
    </lineage>
</organism>
<dbReference type="Pfam" id="PF01797">
    <property type="entry name" value="Y1_Tnp"/>
    <property type="match status" value="1"/>
</dbReference>
<dbReference type="InterPro" id="IPR036515">
    <property type="entry name" value="Transposase_17_sf"/>
</dbReference>
<accession>A0A1F6ESE2</accession>
<evidence type="ECO:0000313" key="2">
    <source>
        <dbReference type="EMBL" id="OGG76554.1"/>
    </source>
</evidence>
<dbReference type="SMART" id="SM01321">
    <property type="entry name" value="Y1_Tnp"/>
    <property type="match status" value="1"/>
</dbReference>